<dbReference type="RefSeq" id="WP_176612683.1">
    <property type="nucleotide sequence ID" value="NZ_JABXXR010000014.1"/>
</dbReference>
<keyword evidence="1" id="KW-0378">Hydrolase</keyword>
<evidence type="ECO:0000256" key="2">
    <source>
        <dbReference type="SAM" id="SignalP"/>
    </source>
</evidence>
<evidence type="ECO:0008006" key="5">
    <source>
        <dbReference type="Google" id="ProtNLM"/>
    </source>
</evidence>
<comment type="caution">
    <text evidence="3">The sequence shown here is derived from an EMBL/GenBank/DDBJ whole genome shotgun (WGS) entry which is preliminary data.</text>
</comment>
<proteinExistence type="predicted"/>
<accession>A0A850PAY3</accession>
<gene>
    <name evidence="3" type="ORF">HUK82_03845</name>
</gene>
<dbReference type="EMBL" id="JABXXR010000014">
    <property type="protein sequence ID" value="NVN39700.1"/>
    <property type="molecule type" value="Genomic_DNA"/>
</dbReference>
<sequence length="417" mass="45115">MMMRVGGLLIGCGLAMVAGLAGNVAHAASDRGLEGVPHYDNIVVVMMENRQFGQIIDASPATSPHMTALSHRFNVATQYYGISHVSQTNYIALTAGDQQNIIDDDPWYCEPDGQPLPRDKAIVGGAPDEQDMGTLCAGHTRKDTPYPAHHFTVPNFFAQLDQAGISWSMYVQSVPLDPKTGRTMPEVPYYPTKAMAPELYALYAVKHNPSMNMDDIRSRPDIFARNQTDTAFFAQARAGTLPRFSYVIPDQCHDDHGPYGSLANAPQCRSNGSGPSGLLTSGDNYVQSVVDAVMASPVWSSRKNVAIVVTYDEDDYGSAGIQGCCGFHPADLAKGRVGPVNQGGGRVPTIVITNHGVKGVRDDTPYNHYSLLRTMEDAFGIGTYVGHAAERVPVQPEDGSFVQTPVLPMVPLFRLAR</sequence>
<dbReference type="GO" id="GO:0016788">
    <property type="term" value="F:hydrolase activity, acting on ester bonds"/>
    <property type="evidence" value="ECO:0007669"/>
    <property type="project" value="InterPro"/>
</dbReference>
<dbReference type="InterPro" id="IPR007312">
    <property type="entry name" value="Phosphoesterase"/>
</dbReference>
<evidence type="ECO:0000313" key="4">
    <source>
        <dbReference type="Proteomes" id="UP000585665"/>
    </source>
</evidence>
<evidence type="ECO:0000256" key="1">
    <source>
        <dbReference type="ARBA" id="ARBA00022801"/>
    </source>
</evidence>
<dbReference type="PANTHER" id="PTHR31956:SF8">
    <property type="entry name" value="ACID PHOSPHATASE PHOA (AFU_ORTHOLOGUE AFUA_1G03570)"/>
    <property type="match status" value="1"/>
</dbReference>
<dbReference type="InterPro" id="IPR017850">
    <property type="entry name" value="Alkaline_phosphatase_core_sf"/>
</dbReference>
<dbReference type="AlphaFoldDB" id="A0A850PAY3"/>
<dbReference type="Proteomes" id="UP000585665">
    <property type="component" value="Unassembled WGS sequence"/>
</dbReference>
<evidence type="ECO:0000313" key="3">
    <source>
        <dbReference type="EMBL" id="NVN39700.1"/>
    </source>
</evidence>
<keyword evidence="4" id="KW-1185">Reference proteome</keyword>
<dbReference type="Pfam" id="PF04185">
    <property type="entry name" value="Phosphoesterase"/>
    <property type="match status" value="1"/>
</dbReference>
<dbReference type="GO" id="GO:0009395">
    <property type="term" value="P:phospholipid catabolic process"/>
    <property type="evidence" value="ECO:0007669"/>
    <property type="project" value="TreeGrafter"/>
</dbReference>
<name>A0A850PAY3_9PROT</name>
<organism evidence="3 4">
    <name type="scientific">Ameyamaea chiangmaiensis</name>
    <dbReference type="NCBI Taxonomy" id="442969"/>
    <lineage>
        <taxon>Bacteria</taxon>
        <taxon>Pseudomonadati</taxon>
        <taxon>Pseudomonadota</taxon>
        <taxon>Alphaproteobacteria</taxon>
        <taxon>Acetobacterales</taxon>
        <taxon>Acetobacteraceae</taxon>
        <taxon>Ameyamaea</taxon>
    </lineage>
</organism>
<feature type="chain" id="PRO_5032538345" description="Phosphoesterase" evidence="2">
    <location>
        <begin position="28"/>
        <end position="417"/>
    </location>
</feature>
<dbReference type="Gene3D" id="3.40.720.10">
    <property type="entry name" value="Alkaline Phosphatase, subunit A"/>
    <property type="match status" value="1"/>
</dbReference>
<dbReference type="PANTHER" id="PTHR31956">
    <property type="entry name" value="NON-SPECIFIC PHOSPHOLIPASE C4-RELATED"/>
    <property type="match status" value="1"/>
</dbReference>
<protein>
    <recommendedName>
        <fullName evidence="5">Phosphoesterase</fullName>
    </recommendedName>
</protein>
<reference evidence="3 4" key="1">
    <citation type="submission" date="2020-06" db="EMBL/GenBank/DDBJ databases">
        <title>Description of novel acetic acid bacteria.</title>
        <authorList>
            <person name="Sombolestani A."/>
        </authorList>
    </citation>
    <scope>NUCLEOTIDE SEQUENCE [LARGE SCALE GENOMIC DNA]</scope>
    <source>
        <strain evidence="3 4">LMG 27010</strain>
    </source>
</reference>
<feature type="signal peptide" evidence="2">
    <location>
        <begin position="1"/>
        <end position="27"/>
    </location>
</feature>
<keyword evidence="2" id="KW-0732">Signal</keyword>